<sequence length="64" mass="7273">MRTRSGYRDIAIGGKKLTGARWSPLIGEGTHYHAASVRPRWAGRLDRVAMIGRHVFYRPKPGQR</sequence>
<accession>A0A917QLW7</accession>
<protein>
    <recommendedName>
        <fullName evidence="3">Cell wall hydrolase</fullName>
    </recommendedName>
</protein>
<evidence type="ECO:0000313" key="2">
    <source>
        <dbReference type="Proteomes" id="UP000600449"/>
    </source>
</evidence>
<dbReference type="EMBL" id="BMMF01000024">
    <property type="protein sequence ID" value="GGK55593.1"/>
    <property type="molecule type" value="Genomic_DNA"/>
</dbReference>
<dbReference type="Proteomes" id="UP000600449">
    <property type="component" value="Unassembled WGS sequence"/>
</dbReference>
<dbReference type="RefSeq" id="WP_188915803.1">
    <property type="nucleotide sequence ID" value="NZ_BMMF01000024.1"/>
</dbReference>
<dbReference type="AlphaFoldDB" id="A0A917QLW7"/>
<evidence type="ECO:0000313" key="1">
    <source>
        <dbReference type="EMBL" id="GGK55593.1"/>
    </source>
</evidence>
<evidence type="ECO:0008006" key="3">
    <source>
        <dbReference type="Google" id="ProtNLM"/>
    </source>
</evidence>
<organism evidence="1 2">
    <name type="scientific">Salinarimonas ramus</name>
    <dbReference type="NCBI Taxonomy" id="690164"/>
    <lineage>
        <taxon>Bacteria</taxon>
        <taxon>Pseudomonadati</taxon>
        <taxon>Pseudomonadota</taxon>
        <taxon>Alphaproteobacteria</taxon>
        <taxon>Hyphomicrobiales</taxon>
        <taxon>Salinarimonadaceae</taxon>
        <taxon>Salinarimonas</taxon>
    </lineage>
</organism>
<proteinExistence type="predicted"/>
<gene>
    <name evidence="1" type="ORF">GCM10011322_47790</name>
</gene>
<comment type="caution">
    <text evidence="1">The sequence shown here is derived from an EMBL/GenBank/DDBJ whole genome shotgun (WGS) entry which is preliminary data.</text>
</comment>
<name>A0A917QLW7_9HYPH</name>
<reference evidence="1 2" key="1">
    <citation type="journal article" date="2014" name="Int. J. Syst. Evol. Microbiol.">
        <title>Complete genome sequence of Corynebacterium casei LMG S-19264T (=DSM 44701T), isolated from a smear-ripened cheese.</title>
        <authorList>
            <consortium name="US DOE Joint Genome Institute (JGI-PGF)"/>
            <person name="Walter F."/>
            <person name="Albersmeier A."/>
            <person name="Kalinowski J."/>
            <person name="Ruckert C."/>
        </authorList>
    </citation>
    <scope>NUCLEOTIDE SEQUENCE [LARGE SCALE GENOMIC DNA]</scope>
    <source>
        <strain evidence="1 2">CGMCC 1.9161</strain>
    </source>
</reference>
<keyword evidence="2" id="KW-1185">Reference proteome</keyword>